<dbReference type="SUPFAM" id="SSF48726">
    <property type="entry name" value="Immunoglobulin"/>
    <property type="match status" value="5"/>
</dbReference>
<evidence type="ECO:0000256" key="5">
    <source>
        <dbReference type="ARBA" id="ARBA00023157"/>
    </source>
</evidence>
<evidence type="ECO:0000256" key="3">
    <source>
        <dbReference type="ARBA" id="ARBA00022989"/>
    </source>
</evidence>
<dbReference type="SMART" id="SM00408">
    <property type="entry name" value="IGc2"/>
    <property type="match status" value="3"/>
</dbReference>
<evidence type="ECO:0000256" key="2">
    <source>
        <dbReference type="ARBA" id="ARBA00022692"/>
    </source>
</evidence>
<gene>
    <name evidence="8" type="primary">TUTLA</name>
</gene>
<dbReference type="InterPro" id="IPR003599">
    <property type="entry name" value="Ig_sub"/>
</dbReference>
<keyword evidence="2" id="KW-0812">Transmembrane</keyword>
<feature type="domain" description="Ig-like" evidence="7">
    <location>
        <begin position="408"/>
        <end position="502"/>
    </location>
</feature>
<keyword evidence="3" id="KW-1133">Transmembrane helix</keyword>
<feature type="domain" description="Ig-like" evidence="7">
    <location>
        <begin position="507"/>
        <end position="597"/>
    </location>
</feature>
<feature type="compositionally biased region" description="Polar residues" evidence="6">
    <location>
        <begin position="120"/>
        <end position="129"/>
    </location>
</feature>
<feature type="domain" description="Ig-like" evidence="7">
    <location>
        <begin position="302"/>
        <end position="401"/>
    </location>
</feature>
<dbReference type="SMART" id="SM00409">
    <property type="entry name" value="IG"/>
    <property type="match status" value="4"/>
</dbReference>
<comment type="subcellular location">
    <subcellularLocation>
        <location evidence="1">Membrane</location>
        <topology evidence="1">Single-pass membrane protein</topology>
    </subcellularLocation>
</comment>
<dbReference type="InterPro" id="IPR013162">
    <property type="entry name" value="CD80_C2-set"/>
</dbReference>
<keyword evidence="5" id="KW-1015">Disulfide bond</keyword>
<feature type="region of interest" description="Disordered" evidence="6">
    <location>
        <begin position="96"/>
        <end position="129"/>
    </location>
</feature>
<protein>
    <submittedName>
        <fullName evidence="8">Protein turtle-A</fullName>
    </submittedName>
</protein>
<organism evidence="8">
    <name type="scientific">Ceratitis capitata</name>
    <name type="common">Mediterranean fruit fly</name>
    <name type="synonym">Tephritis capitata</name>
    <dbReference type="NCBI Taxonomy" id="7213"/>
    <lineage>
        <taxon>Eukaryota</taxon>
        <taxon>Metazoa</taxon>
        <taxon>Ecdysozoa</taxon>
        <taxon>Arthropoda</taxon>
        <taxon>Hexapoda</taxon>
        <taxon>Insecta</taxon>
        <taxon>Pterygota</taxon>
        <taxon>Neoptera</taxon>
        <taxon>Endopterygota</taxon>
        <taxon>Diptera</taxon>
        <taxon>Brachycera</taxon>
        <taxon>Muscomorpha</taxon>
        <taxon>Tephritoidea</taxon>
        <taxon>Tephritidae</taxon>
        <taxon>Ceratitis</taxon>
        <taxon>Ceratitis</taxon>
    </lineage>
</organism>
<dbReference type="PROSITE" id="PS50835">
    <property type="entry name" value="IG_LIKE"/>
    <property type="match status" value="5"/>
</dbReference>
<reference evidence="8" key="1">
    <citation type="submission" date="2013-07" db="EMBL/GenBank/DDBJ databases">
        <authorList>
            <person name="Geib S."/>
        </authorList>
    </citation>
    <scope>NUCLEOTIDE SEQUENCE</scope>
</reference>
<dbReference type="OrthoDB" id="10055806at2759"/>
<sequence>MVLLKIQRQPTAPPSVATLLHSGRSKNNLMPTSSAAITATTATTTQICMPITIAGTCTPAAVASATAPSLCSSMSVACKATTTATLITTTRPSTINVRSTISTTRNKDSNSKRNKNDSNISTNSKDNNNANAIQSSLMTRLSPLTTSLSTNSWRSCIVGLVTLLVFTANFNISAGQIDWDDDDDPVSTVAVEAVLGRTATLPCDIEPEAKDDRVYMVLWFRESAGKPLYSFDVRGRAFEKALYWSDTNSFGPRAYFVTNQQPAKLTVENIQLDDEGVYRCRVDFQNSPTRNHRINLTVIVPPHQILVYDASGRDVAGAVGPLLEGDNIVLTCEVRGGRPEPVVTWINGTRQLESGNGVSMGRHVTVNRLEVPNISRSALNNTYRCQASNTKLVPPVERSIRIEMLLSPTSVNLTNKLKVFSSGNQYNLTCVVAGSVPDTEIRWTQNNRPFKRGTLTTTQSNGKVFSTLSFHPQPEDDGTLLKCAGSNPRLPISAMEDSLLLNVMYPPQVTLSLGSTLKPDEIKEGDDVYFECHIKANPKEHRITWSHDGIPVTQNVSWGVIISTRSLVLQRVARVHAGFYACAAANDRGETQSSLVNLRIRYAPVCSTSTMVVIGASLEEAVPIPCRVNSDPPEIDFEWTFSTSGEHFEVPSGHYATIQEATTTGDVHRTIIEANDTHFETYETVSELIYTPKGERDYGTLACWGQNSIGKQSEPCLFQVVPAAKPGALRNCTLRPYVVTSASLNSSNQTTMHSNQLMPAQYGRHESNFPHTEYVRERNNNNDNASSNNNNKKNINTLFRKY</sequence>
<dbReference type="PANTHER" id="PTHR23278:SF26">
    <property type="entry name" value="SIDESTEP III, ISOFORM O"/>
    <property type="match status" value="1"/>
</dbReference>
<feature type="region of interest" description="Disordered" evidence="6">
    <location>
        <begin position="777"/>
        <end position="802"/>
    </location>
</feature>
<dbReference type="InterPro" id="IPR013783">
    <property type="entry name" value="Ig-like_fold"/>
</dbReference>
<dbReference type="InterPro" id="IPR003598">
    <property type="entry name" value="Ig_sub2"/>
</dbReference>
<name>W8AHD9_CERCA</name>
<dbReference type="Pfam" id="PF08205">
    <property type="entry name" value="C2-set_2"/>
    <property type="match status" value="1"/>
</dbReference>
<dbReference type="Pfam" id="PF07686">
    <property type="entry name" value="V-set"/>
    <property type="match status" value="1"/>
</dbReference>
<dbReference type="GO" id="GO:0016020">
    <property type="term" value="C:membrane"/>
    <property type="evidence" value="ECO:0007669"/>
    <property type="project" value="UniProtKB-SubCell"/>
</dbReference>
<dbReference type="AlphaFoldDB" id="W8AHD9"/>
<dbReference type="Gene3D" id="2.60.40.10">
    <property type="entry name" value="Immunoglobulins"/>
    <property type="match status" value="4"/>
</dbReference>
<feature type="domain" description="Ig-like" evidence="7">
    <location>
        <begin position="604"/>
        <end position="703"/>
    </location>
</feature>
<accession>W8AHD9</accession>
<evidence type="ECO:0000256" key="4">
    <source>
        <dbReference type="ARBA" id="ARBA00023136"/>
    </source>
</evidence>
<evidence type="ECO:0000256" key="1">
    <source>
        <dbReference type="ARBA" id="ARBA00004167"/>
    </source>
</evidence>
<evidence type="ECO:0000256" key="6">
    <source>
        <dbReference type="SAM" id="MobiDB-lite"/>
    </source>
</evidence>
<keyword evidence="4" id="KW-0472">Membrane</keyword>
<dbReference type="Pfam" id="PF13927">
    <property type="entry name" value="Ig_3"/>
    <property type="match status" value="2"/>
</dbReference>
<evidence type="ECO:0000313" key="8">
    <source>
        <dbReference type="EMBL" id="JAB87910.1"/>
    </source>
</evidence>
<dbReference type="PANTHER" id="PTHR23278">
    <property type="entry name" value="SIDESTEP PROTEIN"/>
    <property type="match status" value="1"/>
</dbReference>
<feature type="domain" description="Ig-like" evidence="7">
    <location>
        <begin position="185"/>
        <end position="297"/>
    </location>
</feature>
<evidence type="ECO:0000259" key="7">
    <source>
        <dbReference type="PROSITE" id="PS50835"/>
    </source>
</evidence>
<dbReference type="EMBL" id="GAMC01018645">
    <property type="protein sequence ID" value="JAB87910.1"/>
    <property type="molecule type" value="mRNA"/>
</dbReference>
<reference evidence="8" key="2">
    <citation type="journal article" date="2014" name="BMC Genomics">
        <title>A genomic perspective to assessing quality of mass-reared SIT flies used in Mediterranean fruit fly (Ceratitis capitata) eradication in California.</title>
        <authorList>
            <person name="Calla B."/>
            <person name="Hall B."/>
            <person name="Hou S."/>
            <person name="Geib S.M."/>
        </authorList>
    </citation>
    <scope>NUCLEOTIDE SEQUENCE</scope>
</reference>
<dbReference type="InterPro" id="IPR013106">
    <property type="entry name" value="Ig_V-set"/>
</dbReference>
<dbReference type="InterPro" id="IPR036179">
    <property type="entry name" value="Ig-like_dom_sf"/>
</dbReference>
<dbReference type="InterPro" id="IPR007110">
    <property type="entry name" value="Ig-like_dom"/>
</dbReference>
<feature type="compositionally biased region" description="Basic and acidic residues" evidence="6">
    <location>
        <begin position="105"/>
        <end position="116"/>
    </location>
</feature>
<feature type="compositionally biased region" description="Low complexity" evidence="6">
    <location>
        <begin position="781"/>
        <end position="796"/>
    </location>
</feature>
<dbReference type="CDD" id="cd00096">
    <property type="entry name" value="Ig"/>
    <property type="match status" value="1"/>
</dbReference>
<proteinExistence type="evidence at transcript level"/>